<keyword evidence="4 5" id="KW-0472">Membrane</keyword>
<dbReference type="PANTHER" id="PTHR37422">
    <property type="entry name" value="TEICHURONIC ACID BIOSYNTHESIS PROTEIN TUAE"/>
    <property type="match status" value="1"/>
</dbReference>
<dbReference type="InterPro" id="IPR007016">
    <property type="entry name" value="O-antigen_ligase-rel_domated"/>
</dbReference>
<evidence type="ECO:0000256" key="5">
    <source>
        <dbReference type="SAM" id="Phobius"/>
    </source>
</evidence>
<feature type="transmembrane region" description="Helical" evidence="5">
    <location>
        <begin position="247"/>
        <end position="266"/>
    </location>
</feature>
<feature type="transmembrane region" description="Helical" evidence="5">
    <location>
        <begin position="136"/>
        <end position="156"/>
    </location>
</feature>
<feature type="transmembrane region" description="Helical" evidence="5">
    <location>
        <begin position="346"/>
        <end position="373"/>
    </location>
</feature>
<feature type="transmembrane region" description="Helical" evidence="5">
    <location>
        <begin position="111"/>
        <end position="129"/>
    </location>
</feature>
<keyword evidence="8" id="KW-1185">Reference proteome</keyword>
<dbReference type="InterPro" id="IPR051533">
    <property type="entry name" value="WaaL-like"/>
</dbReference>
<feature type="transmembrane region" description="Helical" evidence="5">
    <location>
        <begin position="41"/>
        <end position="60"/>
    </location>
</feature>
<feature type="transmembrane region" description="Helical" evidence="5">
    <location>
        <begin position="12"/>
        <end position="29"/>
    </location>
</feature>
<comment type="caution">
    <text evidence="7">The sequence shown here is derived from an EMBL/GenBank/DDBJ whole genome shotgun (WGS) entry which is preliminary data.</text>
</comment>
<evidence type="ECO:0000256" key="4">
    <source>
        <dbReference type="ARBA" id="ARBA00023136"/>
    </source>
</evidence>
<protein>
    <recommendedName>
        <fullName evidence="6">O-antigen ligase-related domain-containing protein</fullName>
    </recommendedName>
</protein>
<dbReference type="EMBL" id="JAAIWM010000003">
    <property type="protein sequence ID" value="NEY72298.1"/>
    <property type="molecule type" value="Genomic_DNA"/>
</dbReference>
<feature type="transmembrane region" description="Helical" evidence="5">
    <location>
        <begin position="176"/>
        <end position="194"/>
    </location>
</feature>
<evidence type="ECO:0000313" key="7">
    <source>
        <dbReference type="EMBL" id="NEY72298.1"/>
    </source>
</evidence>
<feature type="transmembrane region" description="Helical" evidence="5">
    <location>
        <begin position="224"/>
        <end position="240"/>
    </location>
</feature>
<gene>
    <name evidence="7" type="ORF">G4D63_11230</name>
</gene>
<dbReference type="GO" id="GO:0016020">
    <property type="term" value="C:membrane"/>
    <property type="evidence" value="ECO:0007669"/>
    <property type="project" value="UniProtKB-SubCell"/>
</dbReference>
<sequence>MSIVHMDERAKLIYFTLLFFLVIYPFNFFVVDGSGEMVHTFYKLITLYMFITLLWAVYLLRWIRTKNSIENNLTTAEKSIGLFLIILILSTMFSVDLTTAVVGTFHRFEGVLSLFSYLSLFFFTFRFIQNKNHIKILYIIGFLSLLTSLYGVYQYYTPHIFKQNLTRTESFFDNPNFYGAYLVLMLLVTSTLYLLNNTLKINTILLLVNSILFLSLLYTQTRSGWLGIGFGLIFITLFIVKNKKYLWKRWTVLLLSFLIIFAFVNLSENNAYLSRFLSIWTDSSQILSDEEDKGHSGSGRWYIWSESLPLVKDYFWLGSGPDTFGIVYPKDTVFKGLTVDKAHNEYLQIAVTLGVPALLVYFFFISHVLLTGLKAALRTEGESQILLFGLLAICIGYLTQAFFNISVITVAPFFWVILGILYHRSVTFLAAVPLATITSNKNFSV</sequence>
<comment type="subcellular location">
    <subcellularLocation>
        <location evidence="1">Membrane</location>
        <topology evidence="1">Multi-pass membrane protein</topology>
    </subcellularLocation>
</comment>
<keyword evidence="2 5" id="KW-0812">Transmembrane</keyword>
<dbReference type="AlphaFoldDB" id="A0A6M0QBA3"/>
<feature type="transmembrane region" description="Helical" evidence="5">
    <location>
        <begin position="80"/>
        <end position="105"/>
    </location>
</feature>
<feature type="transmembrane region" description="Helical" evidence="5">
    <location>
        <begin position="413"/>
        <end position="437"/>
    </location>
</feature>
<name>A0A6M0QBA3_9BACI</name>
<evidence type="ECO:0000256" key="3">
    <source>
        <dbReference type="ARBA" id="ARBA00022989"/>
    </source>
</evidence>
<organism evidence="7 8">
    <name type="scientific">Bacillus mesophilus</name>
    <dbReference type="NCBI Taxonomy" id="1808955"/>
    <lineage>
        <taxon>Bacteria</taxon>
        <taxon>Bacillati</taxon>
        <taxon>Bacillota</taxon>
        <taxon>Bacilli</taxon>
        <taxon>Bacillales</taxon>
        <taxon>Bacillaceae</taxon>
        <taxon>Bacillus</taxon>
    </lineage>
</organism>
<reference evidence="7 8" key="1">
    <citation type="submission" date="2020-02" db="EMBL/GenBank/DDBJ databases">
        <title>Bacillus aquiflavi sp. nov., isolated from yellow water of strong flavor Chinese baijiu in Yibin region of China.</title>
        <authorList>
            <person name="Xie J."/>
        </authorList>
    </citation>
    <scope>NUCLEOTIDE SEQUENCE [LARGE SCALE GENOMIC DNA]</scope>
    <source>
        <strain evidence="7 8">SA4</strain>
    </source>
</reference>
<dbReference type="Pfam" id="PF04932">
    <property type="entry name" value="Wzy_C"/>
    <property type="match status" value="1"/>
</dbReference>
<evidence type="ECO:0000256" key="1">
    <source>
        <dbReference type="ARBA" id="ARBA00004141"/>
    </source>
</evidence>
<accession>A0A6M0QBA3</accession>
<evidence type="ECO:0000313" key="8">
    <source>
        <dbReference type="Proteomes" id="UP000481043"/>
    </source>
</evidence>
<feature type="domain" description="O-antigen ligase-related" evidence="6">
    <location>
        <begin position="210"/>
        <end position="362"/>
    </location>
</feature>
<dbReference type="PANTHER" id="PTHR37422:SF13">
    <property type="entry name" value="LIPOPOLYSACCHARIDE BIOSYNTHESIS PROTEIN PA4999-RELATED"/>
    <property type="match status" value="1"/>
</dbReference>
<feature type="transmembrane region" description="Helical" evidence="5">
    <location>
        <begin position="385"/>
        <end position="407"/>
    </location>
</feature>
<keyword evidence="3 5" id="KW-1133">Transmembrane helix</keyword>
<proteinExistence type="predicted"/>
<dbReference type="RefSeq" id="WP_163179749.1">
    <property type="nucleotide sequence ID" value="NZ_JAAIWM010000003.1"/>
</dbReference>
<evidence type="ECO:0000256" key="2">
    <source>
        <dbReference type="ARBA" id="ARBA00022692"/>
    </source>
</evidence>
<dbReference type="Proteomes" id="UP000481043">
    <property type="component" value="Unassembled WGS sequence"/>
</dbReference>
<evidence type="ECO:0000259" key="6">
    <source>
        <dbReference type="Pfam" id="PF04932"/>
    </source>
</evidence>